<dbReference type="EC" id="2.7.11.1" evidence="2"/>
<keyword evidence="2" id="KW-0418">Kinase</keyword>
<evidence type="ECO:0000259" key="1">
    <source>
        <dbReference type="PROSITE" id="PS50043"/>
    </source>
</evidence>
<dbReference type="GO" id="GO:0016887">
    <property type="term" value="F:ATP hydrolysis activity"/>
    <property type="evidence" value="ECO:0007669"/>
    <property type="project" value="InterPro"/>
</dbReference>
<dbReference type="SUPFAM" id="SSF48452">
    <property type="entry name" value="TPR-like"/>
    <property type="match status" value="1"/>
</dbReference>
<dbReference type="AlphaFoldDB" id="A0A7W3N599"/>
<accession>A0A7W3N599</accession>
<dbReference type="SMART" id="SM00421">
    <property type="entry name" value="HTH_LUXR"/>
    <property type="match status" value="1"/>
</dbReference>
<name>A0A7W3N599_9ACTN</name>
<dbReference type="InterPro" id="IPR019734">
    <property type="entry name" value="TPR_rpt"/>
</dbReference>
<dbReference type="PRINTS" id="PR00038">
    <property type="entry name" value="HTHLUXR"/>
</dbReference>
<dbReference type="PROSITE" id="PS50043">
    <property type="entry name" value="HTH_LUXR_2"/>
    <property type="match status" value="1"/>
</dbReference>
<dbReference type="Gene3D" id="1.10.10.10">
    <property type="entry name" value="Winged helix-like DNA-binding domain superfamily/Winged helix DNA-binding domain"/>
    <property type="match status" value="1"/>
</dbReference>
<dbReference type="InterPro" id="IPR000792">
    <property type="entry name" value="Tscrpt_reg_LuxR_C"/>
</dbReference>
<keyword evidence="3" id="KW-1185">Reference proteome</keyword>
<protein>
    <submittedName>
        <fullName evidence="2">Non-specific serine/threonine protein kinase</fullName>
        <ecNumber evidence="2">2.7.11.1</ecNumber>
    </submittedName>
</protein>
<dbReference type="CDD" id="cd06170">
    <property type="entry name" value="LuxR_C_like"/>
    <property type="match status" value="1"/>
</dbReference>
<dbReference type="Gene3D" id="1.25.40.10">
    <property type="entry name" value="Tetratricopeptide repeat domain"/>
    <property type="match status" value="1"/>
</dbReference>
<evidence type="ECO:0000313" key="3">
    <source>
        <dbReference type="Proteomes" id="UP000539313"/>
    </source>
</evidence>
<dbReference type="GO" id="GO:0006355">
    <property type="term" value="P:regulation of DNA-templated transcription"/>
    <property type="evidence" value="ECO:0007669"/>
    <property type="project" value="InterPro"/>
</dbReference>
<dbReference type="Pfam" id="PF00196">
    <property type="entry name" value="GerE"/>
    <property type="match status" value="1"/>
</dbReference>
<dbReference type="Gene3D" id="3.40.50.300">
    <property type="entry name" value="P-loop containing nucleotide triphosphate hydrolases"/>
    <property type="match status" value="1"/>
</dbReference>
<dbReference type="SMART" id="SM00028">
    <property type="entry name" value="TPR"/>
    <property type="match status" value="4"/>
</dbReference>
<dbReference type="PRINTS" id="PR00364">
    <property type="entry name" value="DISEASERSIST"/>
</dbReference>
<dbReference type="EMBL" id="JACJII010000001">
    <property type="protein sequence ID" value="MBA9007790.1"/>
    <property type="molecule type" value="Genomic_DNA"/>
</dbReference>
<keyword evidence="2" id="KW-0808">Transferase</keyword>
<dbReference type="InterPro" id="IPR011990">
    <property type="entry name" value="TPR-like_helical_dom_sf"/>
</dbReference>
<reference evidence="2 3" key="1">
    <citation type="submission" date="2020-08" db="EMBL/GenBank/DDBJ databases">
        <title>Sequencing the genomes of 1000 actinobacteria strains.</title>
        <authorList>
            <person name="Klenk H.-P."/>
        </authorList>
    </citation>
    <scope>NUCLEOTIDE SEQUENCE [LARGE SCALE GENOMIC DNA]</scope>
    <source>
        <strain evidence="2 3">DSM 45823</strain>
    </source>
</reference>
<proteinExistence type="predicted"/>
<dbReference type="SUPFAM" id="SSF46894">
    <property type="entry name" value="C-terminal effector domain of the bipartite response regulators"/>
    <property type="match status" value="1"/>
</dbReference>
<dbReference type="RefSeq" id="WP_182708240.1">
    <property type="nucleotide sequence ID" value="NZ_JACJII010000001.1"/>
</dbReference>
<keyword evidence="2" id="KW-0723">Serine/threonine-protein kinase</keyword>
<dbReference type="GO" id="GO:0003677">
    <property type="term" value="F:DNA binding"/>
    <property type="evidence" value="ECO:0007669"/>
    <property type="project" value="InterPro"/>
</dbReference>
<dbReference type="SUPFAM" id="SSF52540">
    <property type="entry name" value="P-loop containing nucleoside triphosphate hydrolases"/>
    <property type="match status" value="1"/>
</dbReference>
<organism evidence="2 3">
    <name type="scientific">Thermomonospora cellulosilytica</name>
    <dbReference type="NCBI Taxonomy" id="1411118"/>
    <lineage>
        <taxon>Bacteria</taxon>
        <taxon>Bacillati</taxon>
        <taxon>Actinomycetota</taxon>
        <taxon>Actinomycetes</taxon>
        <taxon>Streptosporangiales</taxon>
        <taxon>Thermomonosporaceae</taxon>
        <taxon>Thermomonospora</taxon>
    </lineage>
</organism>
<feature type="domain" description="HTH luxR-type" evidence="1">
    <location>
        <begin position="698"/>
        <end position="763"/>
    </location>
</feature>
<gene>
    <name evidence="2" type="ORF">HNR21_006672</name>
</gene>
<dbReference type="InterPro" id="IPR049945">
    <property type="entry name" value="AAA_22"/>
</dbReference>
<dbReference type="InterPro" id="IPR027417">
    <property type="entry name" value="P-loop_NTPase"/>
</dbReference>
<dbReference type="Proteomes" id="UP000539313">
    <property type="component" value="Unassembled WGS sequence"/>
</dbReference>
<dbReference type="InterPro" id="IPR036388">
    <property type="entry name" value="WH-like_DNA-bd_sf"/>
</dbReference>
<dbReference type="PROSITE" id="PS00622">
    <property type="entry name" value="HTH_LUXR_1"/>
    <property type="match status" value="1"/>
</dbReference>
<comment type="caution">
    <text evidence="2">The sequence shown here is derived from an EMBL/GenBank/DDBJ whole genome shotgun (WGS) entry which is preliminary data.</text>
</comment>
<dbReference type="GO" id="GO:0004674">
    <property type="term" value="F:protein serine/threonine kinase activity"/>
    <property type="evidence" value="ECO:0007669"/>
    <property type="project" value="UniProtKB-KW"/>
</dbReference>
<dbReference type="InterPro" id="IPR016032">
    <property type="entry name" value="Sig_transdc_resp-reg_C-effctor"/>
</dbReference>
<dbReference type="PANTHER" id="PTHR47691:SF3">
    <property type="entry name" value="HTH-TYPE TRANSCRIPTIONAL REGULATOR RV0890C-RELATED"/>
    <property type="match status" value="1"/>
</dbReference>
<evidence type="ECO:0000313" key="2">
    <source>
        <dbReference type="EMBL" id="MBA9007790.1"/>
    </source>
</evidence>
<sequence>MTEGRAAGGLPAEITRFIGRRRELADVTGLLGTARLVTLTGVGGVGKTRLALRAAHQVRRNFPDGVRLVELSGLREPGLVCHAVAHALQVQDHTPRALPGVLAGHLADREMLLVLDTCEHLVDACAELAESLLQAAPGLRVLATSREPLNAAGEQVYPVAPLPVPDEDAEDLDGFDSVRLFMDRATAADPSFALTPENRRAVARVCAGLEGIPLALELAAARLRVLSAAELGERIGDRFQLLGTRGRTGPSRHRTLRAAVGWSHELCDPAEKLLWARLSVFVGTFDLTAVRKVCADGKLPAAGMFDLVAALVDKSVVVCERHPDGSRLRMLETLREYGAEWLRSLGEEEAVRRRHRDHYLQVAQEAERRWFGPEQEDWLRRLRREHHNFRAALESGLDAGEARAVQRMATALQLFWATCGPVSEGRMWLERALELDGAPPESRVEALTAAGAMAILQGDRDGAARRLAEAQALAGRLGDPWTSVRITYLRGLAATFDGRPDEAIGSLREAQERFADLGVQDASFPVQVRLSLATAHVLRGEPAPAIAYCRANQRVCREHGDRTLLAYALAIRARAELASGEVERAAAHLRQAVRLRRAEPDPASLGLAVELLAWIAAARGEPRRGAVLLGAAHRLWWTFGLAGLRNTVVSEHAQCERRVRDALGESAFRRAHQEGAGLSPPQIAEYALADQAAPAPAAPAPPDRLTPRERQVAALVAEGLSNRQIAERLTVAKRTVDTHVEHILAKLDFTARTQIAAWYARQRPGPEG</sequence>
<dbReference type="Pfam" id="PF13401">
    <property type="entry name" value="AAA_22"/>
    <property type="match status" value="1"/>
</dbReference>
<dbReference type="PANTHER" id="PTHR47691">
    <property type="entry name" value="REGULATOR-RELATED"/>
    <property type="match status" value="1"/>
</dbReference>